<dbReference type="OrthoDB" id="9795928at2"/>
<dbReference type="GO" id="GO:0015344">
    <property type="term" value="F:siderophore uptake transmembrane transporter activity"/>
    <property type="evidence" value="ECO:0007669"/>
    <property type="project" value="TreeGrafter"/>
</dbReference>
<keyword evidence="13" id="KW-1185">Reference proteome</keyword>
<dbReference type="Pfam" id="PF07715">
    <property type="entry name" value="Plug"/>
    <property type="match status" value="1"/>
</dbReference>
<feature type="domain" description="TonB-dependent receptor-like beta-barrel" evidence="10">
    <location>
        <begin position="261"/>
        <end position="712"/>
    </location>
</feature>
<keyword evidence="2 8" id="KW-0813">Transport</keyword>
<dbReference type="GO" id="GO:0044718">
    <property type="term" value="P:siderophore transmembrane transport"/>
    <property type="evidence" value="ECO:0007669"/>
    <property type="project" value="TreeGrafter"/>
</dbReference>
<keyword evidence="3 8" id="KW-1134">Transmembrane beta strand</keyword>
<dbReference type="InterPro" id="IPR037066">
    <property type="entry name" value="Plug_dom_sf"/>
</dbReference>
<dbReference type="GO" id="GO:0009279">
    <property type="term" value="C:cell outer membrane"/>
    <property type="evidence" value="ECO:0007669"/>
    <property type="project" value="UniProtKB-SubCell"/>
</dbReference>
<dbReference type="PANTHER" id="PTHR30069">
    <property type="entry name" value="TONB-DEPENDENT OUTER MEMBRANE RECEPTOR"/>
    <property type="match status" value="1"/>
</dbReference>
<evidence type="ECO:0000256" key="1">
    <source>
        <dbReference type="ARBA" id="ARBA00004571"/>
    </source>
</evidence>
<evidence type="ECO:0000313" key="12">
    <source>
        <dbReference type="EMBL" id="TFW10999.1"/>
    </source>
</evidence>
<protein>
    <submittedName>
        <fullName evidence="12">TonB-dependent receptor</fullName>
    </submittedName>
</protein>
<dbReference type="InterPro" id="IPR012910">
    <property type="entry name" value="Plug_dom"/>
</dbReference>
<dbReference type="EMBL" id="SPVH01000007">
    <property type="protein sequence ID" value="TFW10999.1"/>
    <property type="molecule type" value="Genomic_DNA"/>
</dbReference>
<dbReference type="Gene3D" id="2.170.130.10">
    <property type="entry name" value="TonB-dependent receptor, plug domain"/>
    <property type="match status" value="1"/>
</dbReference>
<dbReference type="PANTHER" id="PTHR30069:SF40">
    <property type="entry name" value="TONB-DEPENDENT RECEPTOR NMB0964-RELATED"/>
    <property type="match status" value="1"/>
</dbReference>
<dbReference type="InterPro" id="IPR039426">
    <property type="entry name" value="TonB-dep_rcpt-like"/>
</dbReference>
<evidence type="ECO:0000313" key="13">
    <source>
        <dbReference type="Proteomes" id="UP000298216"/>
    </source>
</evidence>
<evidence type="ECO:0000256" key="6">
    <source>
        <dbReference type="ARBA" id="ARBA00023136"/>
    </source>
</evidence>
<organism evidence="12 13">
    <name type="scientific">Brevundimonas intermedia</name>
    <dbReference type="NCBI Taxonomy" id="74315"/>
    <lineage>
        <taxon>Bacteria</taxon>
        <taxon>Pseudomonadati</taxon>
        <taxon>Pseudomonadota</taxon>
        <taxon>Alphaproteobacteria</taxon>
        <taxon>Caulobacterales</taxon>
        <taxon>Caulobacteraceae</taxon>
        <taxon>Brevundimonas</taxon>
    </lineage>
</organism>
<comment type="caution">
    <text evidence="12">The sequence shown here is derived from an EMBL/GenBank/DDBJ whole genome shotgun (WGS) entry which is preliminary data.</text>
</comment>
<proteinExistence type="inferred from homology"/>
<keyword evidence="12" id="KW-0675">Receptor</keyword>
<evidence type="ECO:0000256" key="2">
    <source>
        <dbReference type="ARBA" id="ARBA00022448"/>
    </source>
</evidence>
<dbReference type="PROSITE" id="PS52016">
    <property type="entry name" value="TONB_DEPENDENT_REC_3"/>
    <property type="match status" value="1"/>
</dbReference>
<dbReference type="Proteomes" id="UP000298216">
    <property type="component" value="Unassembled WGS sequence"/>
</dbReference>
<comment type="similarity">
    <text evidence="8 9">Belongs to the TonB-dependent receptor family.</text>
</comment>
<evidence type="ECO:0000256" key="9">
    <source>
        <dbReference type="RuleBase" id="RU003357"/>
    </source>
</evidence>
<dbReference type="InterPro" id="IPR036942">
    <property type="entry name" value="Beta-barrel_TonB_sf"/>
</dbReference>
<keyword evidence="6 8" id="KW-0472">Membrane</keyword>
<evidence type="ECO:0000259" key="10">
    <source>
        <dbReference type="Pfam" id="PF00593"/>
    </source>
</evidence>
<dbReference type="AlphaFoldDB" id="A0A4Y9RTW8"/>
<dbReference type="SUPFAM" id="SSF56935">
    <property type="entry name" value="Porins"/>
    <property type="match status" value="1"/>
</dbReference>
<feature type="domain" description="TonB-dependent receptor plug" evidence="11">
    <location>
        <begin position="43"/>
        <end position="142"/>
    </location>
</feature>
<keyword evidence="7 8" id="KW-0998">Cell outer membrane</keyword>
<name>A0A4Y9RTW8_9CAUL</name>
<gene>
    <name evidence="12" type="ORF">EGY25_15015</name>
</gene>
<dbReference type="Gene3D" id="2.40.170.20">
    <property type="entry name" value="TonB-dependent receptor, beta-barrel domain"/>
    <property type="match status" value="1"/>
</dbReference>
<evidence type="ECO:0000256" key="4">
    <source>
        <dbReference type="ARBA" id="ARBA00022692"/>
    </source>
</evidence>
<evidence type="ECO:0000256" key="5">
    <source>
        <dbReference type="ARBA" id="ARBA00023077"/>
    </source>
</evidence>
<evidence type="ECO:0000259" key="11">
    <source>
        <dbReference type="Pfam" id="PF07715"/>
    </source>
</evidence>
<comment type="subcellular location">
    <subcellularLocation>
        <location evidence="1 8">Cell outer membrane</location>
        <topology evidence="1 8">Multi-pass membrane protein</topology>
    </subcellularLocation>
</comment>
<accession>A0A4Y9RTW8</accession>
<dbReference type="InterPro" id="IPR000531">
    <property type="entry name" value="Beta-barrel_TonB"/>
</dbReference>
<keyword evidence="5 9" id="KW-0798">TonB box</keyword>
<evidence type="ECO:0000256" key="3">
    <source>
        <dbReference type="ARBA" id="ARBA00022452"/>
    </source>
</evidence>
<dbReference type="Pfam" id="PF00593">
    <property type="entry name" value="TonB_dep_Rec_b-barrel"/>
    <property type="match status" value="1"/>
</dbReference>
<keyword evidence="4 8" id="KW-0812">Transmembrane</keyword>
<evidence type="ECO:0000256" key="8">
    <source>
        <dbReference type="PROSITE-ProRule" id="PRU01360"/>
    </source>
</evidence>
<sequence>MPSLAMAQDKDIASPQLTGVGQLDEVVVTGRSLGELGRQSHLPVQLLAGEELVHRRQGGLGETLAGLPGVHLDSFGGGASRPVIRGQTTPRIEILSDGANLFDVSSTSPDHAITTDPLLLDGIEVLRGPAASRYGGNAMNGAINLIDSRVPKVLPQGGLTGAVEARYGTGDDEQAFVGRVTAGLEAFAVHLEGSHRSADDYRIHSAHGSDRLTDSFAESSNYGVGASWITSKGYIGAGWSRMESEYGLPGHTHANGVCHTHYYNDYLDLHCRGHGGFVDPITTPDDHTAYIKLTSDRADLRADYDNLLPGLTHLRLRASYTDYRHDEFDGPTLFTRYANEVWDGRVELTHKPLLGFTGTFGIQYTDGTFAGLNINDLALPFPEDDYGLDGVADYLTDNVAVFLSERRSIGPIDFEIAARKDWRTISASPPPFRTTLPEDNWASEYYGPNWREVLEGFALDSFDQLHPRTEHNPFSASLGATWNIDAEYALALSLAHTERAPSVRELYANGNNLATNSYEMGLTQSPGDWLWDDFPVSFPRSAPDLLEETRSINLTLTKATGPTRFEISAFHQQIDNYIFARLIDTDSERGAAHNWLLYVAADAAFSGIDGQISHDLSRAARVTIFGDYVRAEMKSENDNLPRIPPGRLGVRYAWSSGPLSADAEYYRTFEQDRVAAYETRTPGFDMLNVTVSYRLDVGAERSVDLFLRGTNLTNDLAYVHTSFVKDQSPMRGRNFVFGMRHRF</sequence>
<reference evidence="12 13" key="1">
    <citation type="submission" date="2019-03" db="EMBL/GenBank/DDBJ databases">
        <title>Draft genome of Brevundimonas sp. a heavy metal resistant soil bacteria.</title>
        <authorList>
            <person name="Soto J."/>
        </authorList>
    </citation>
    <scope>NUCLEOTIDE SEQUENCE [LARGE SCALE GENOMIC DNA]</scope>
    <source>
        <strain evidence="12 13">B-10</strain>
    </source>
</reference>
<evidence type="ECO:0000256" key="7">
    <source>
        <dbReference type="ARBA" id="ARBA00023237"/>
    </source>
</evidence>